<name>A0ABM7G1K3_9SPHN</name>
<dbReference type="EMBL" id="AP018817">
    <property type="protein sequence ID" value="BBF69105.1"/>
    <property type="molecule type" value="Genomic_DNA"/>
</dbReference>
<reference evidence="2" key="1">
    <citation type="submission" date="2018-07" db="EMBL/GenBank/DDBJ databases">
        <title>Complete genome sequence of Sphingomonas bisphenolicum strain AO1, a bisphenol A degradative bacterium isolated from Japanese farm field.</title>
        <authorList>
            <person name="Murakami M."/>
            <person name="Koh M."/>
            <person name="Koba S."/>
            <person name="Matsumura Y."/>
        </authorList>
    </citation>
    <scope>NUCLEOTIDE SEQUENCE</scope>
    <source>
        <strain evidence="2">AO1</strain>
    </source>
</reference>
<proteinExistence type="predicted"/>
<dbReference type="RefSeq" id="WP_261936298.1">
    <property type="nucleotide sequence ID" value="NZ_AP018817.1"/>
</dbReference>
<evidence type="ECO:0000313" key="3">
    <source>
        <dbReference type="Proteomes" id="UP001059971"/>
    </source>
</evidence>
<dbReference type="Proteomes" id="UP001059971">
    <property type="component" value="Chromosome 1"/>
</dbReference>
<keyword evidence="3" id="KW-1185">Reference proteome</keyword>
<evidence type="ECO:0000259" key="1">
    <source>
        <dbReference type="Pfam" id="PF13480"/>
    </source>
</evidence>
<accession>A0ABM7G1K3</accession>
<dbReference type="InterPro" id="IPR038740">
    <property type="entry name" value="BioF2-like_GNAT_dom"/>
</dbReference>
<dbReference type="Pfam" id="PF13480">
    <property type="entry name" value="Acetyltransf_6"/>
    <property type="match status" value="1"/>
</dbReference>
<gene>
    <name evidence="2" type="ORF">SBA_ch1_13050</name>
</gene>
<dbReference type="SUPFAM" id="SSF55729">
    <property type="entry name" value="Acyl-CoA N-acyltransferases (Nat)"/>
    <property type="match status" value="1"/>
</dbReference>
<feature type="domain" description="BioF2-like acetyltransferase" evidence="1">
    <location>
        <begin position="199"/>
        <end position="336"/>
    </location>
</feature>
<sequence length="395" mass="43560">MSRLSPASVFRAGNRHEWPVAGAGRPTVRLVRHADLTAHDRACWAALSAQAGDANIFAQDWFMEAALCQSDDGHEALLAVVSHEHGPWLGVMPLMAEWRFGRWPARIWHSWSATNQFLGTPLVMAQSADIFWESLLAFLDTCAGRAILLHFEKFDADDPISIALFDHCKREGRAVHAIQCVERPAHRAGDEAEARSDAKTQSRLRSLSRRLESDHGAVTVTMLDPVAPCTPWIDAFLAMEASGWKGRVGSALGSSAATEALFRTVIARGHANGSARLSSLSAGGRVIAMSCWFESATWGHGFKMSFDEDYRAYAPGQLLMREISEGISRRPDLSFDTCVPRDASHCHRLWRGNRRIVDGAVAIGSTWQRLHFDALIKARAAYAAVKAHLSRLQMP</sequence>
<dbReference type="InterPro" id="IPR016181">
    <property type="entry name" value="Acyl_CoA_acyltransferase"/>
</dbReference>
<organism evidence="2 3">
    <name type="scientific">Sphingomonas bisphenolicum</name>
    <dbReference type="NCBI Taxonomy" id="296544"/>
    <lineage>
        <taxon>Bacteria</taxon>
        <taxon>Pseudomonadati</taxon>
        <taxon>Pseudomonadota</taxon>
        <taxon>Alphaproteobacteria</taxon>
        <taxon>Sphingomonadales</taxon>
        <taxon>Sphingomonadaceae</taxon>
        <taxon>Sphingomonas</taxon>
    </lineage>
</organism>
<evidence type="ECO:0000313" key="2">
    <source>
        <dbReference type="EMBL" id="BBF69105.1"/>
    </source>
</evidence>
<protein>
    <recommendedName>
        <fullName evidence="1">BioF2-like acetyltransferase domain-containing protein</fullName>
    </recommendedName>
</protein>